<feature type="chain" id="PRO_5047332927" description="DNA modification methylase" evidence="2">
    <location>
        <begin position="23"/>
        <end position="192"/>
    </location>
</feature>
<feature type="compositionally biased region" description="Pro residues" evidence="1">
    <location>
        <begin position="158"/>
        <end position="172"/>
    </location>
</feature>
<evidence type="ECO:0000313" key="4">
    <source>
        <dbReference type="Proteomes" id="UP001165586"/>
    </source>
</evidence>
<organism evidence="3 4">
    <name type="scientific">Herbiconiux daphne</name>
    <dbReference type="NCBI Taxonomy" id="2970914"/>
    <lineage>
        <taxon>Bacteria</taxon>
        <taxon>Bacillati</taxon>
        <taxon>Actinomycetota</taxon>
        <taxon>Actinomycetes</taxon>
        <taxon>Micrococcales</taxon>
        <taxon>Microbacteriaceae</taxon>
        <taxon>Herbiconiux</taxon>
    </lineage>
</organism>
<feature type="compositionally biased region" description="Low complexity" evidence="1">
    <location>
        <begin position="173"/>
        <end position="192"/>
    </location>
</feature>
<dbReference type="PROSITE" id="PS51257">
    <property type="entry name" value="PROKAR_LIPOPROTEIN"/>
    <property type="match status" value="1"/>
</dbReference>
<protein>
    <recommendedName>
        <fullName evidence="5">DNA modification methylase</fullName>
    </recommendedName>
</protein>
<reference evidence="3" key="1">
    <citation type="submission" date="2022-08" db="EMBL/GenBank/DDBJ databases">
        <authorList>
            <person name="Deng Y."/>
            <person name="Han X.-F."/>
            <person name="Zhang Y.-Q."/>
        </authorList>
    </citation>
    <scope>NUCLEOTIDE SEQUENCE</scope>
    <source>
        <strain evidence="3">CPCC 203386</strain>
    </source>
</reference>
<evidence type="ECO:0008006" key="5">
    <source>
        <dbReference type="Google" id="ProtNLM"/>
    </source>
</evidence>
<sequence>MRARLAASVLVGALVAFGTAGCAFITPQATTEIVETSDGVNADLGDVSVRNATLISEDGATASLLVSFVNRSVSTKQVLVQYEDASSGERVTEKVFVDGNGAITSFGGADSEQIVLTNVSQPGSLFPLYFQYGGEEGKQVMVPVLNTSLPEYSDLAPTPVPSATPFATPTPTPDVSVPAPAPTASAEPAPSE</sequence>
<dbReference type="EMBL" id="JANLCJ010000001">
    <property type="protein sequence ID" value="MCS5732707.1"/>
    <property type="molecule type" value="Genomic_DNA"/>
</dbReference>
<evidence type="ECO:0000256" key="2">
    <source>
        <dbReference type="SAM" id="SignalP"/>
    </source>
</evidence>
<comment type="caution">
    <text evidence="3">The sequence shown here is derived from an EMBL/GenBank/DDBJ whole genome shotgun (WGS) entry which is preliminary data.</text>
</comment>
<gene>
    <name evidence="3" type="ORF">N1032_02985</name>
</gene>
<keyword evidence="4" id="KW-1185">Reference proteome</keyword>
<dbReference type="Proteomes" id="UP001165586">
    <property type="component" value="Unassembled WGS sequence"/>
</dbReference>
<dbReference type="RefSeq" id="WP_259537347.1">
    <property type="nucleotide sequence ID" value="NZ_JANLCJ010000001.1"/>
</dbReference>
<feature type="region of interest" description="Disordered" evidence="1">
    <location>
        <begin position="153"/>
        <end position="192"/>
    </location>
</feature>
<name>A0ABT2GXM9_9MICO</name>
<proteinExistence type="predicted"/>
<evidence type="ECO:0000256" key="1">
    <source>
        <dbReference type="SAM" id="MobiDB-lite"/>
    </source>
</evidence>
<accession>A0ABT2GXM9</accession>
<feature type="signal peptide" evidence="2">
    <location>
        <begin position="1"/>
        <end position="22"/>
    </location>
</feature>
<evidence type="ECO:0000313" key="3">
    <source>
        <dbReference type="EMBL" id="MCS5732707.1"/>
    </source>
</evidence>
<keyword evidence="2" id="KW-0732">Signal</keyword>